<feature type="compositionally biased region" description="Pro residues" evidence="1">
    <location>
        <begin position="413"/>
        <end position="425"/>
    </location>
</feature>
<feature type="compositionally biased region" description="Polar residues" evidence="1">
    <location>
        <begin position="36"/>
        <end position="45"/>
    </location>
</feature>
<name>A0A2T3A3A5_9PEZI</name>
<dbReference type="InParanoid" id="A0A2T3A3A5"/>
<dbReference type="EMBL" id="KZ678487">
    <property type="protein sequence ID" value="PSR82128.1"/>
    <property type="molecule type" value="Genomic_DNA"/>
</dbReference>
<protein>
    <submittedName>
        <fullName evidence="2">Uncharacterized protein</fullName>
    </submittedName>
</protein>
<feature type="compositionally biased region" description="Low complexity" evidence="1">
    <location>
        <begin position="380"/>
        <end position="395"/>
    </location>
</feature>
<feature type="region of interest" description="Disordered" evidence="1">
    <location>
        <begin position="1"/>
        <end position="45"/>
    </location>
</feature>
<gene>
    <name evidence="2" type="ORF">BD289DRAFT_371822</name>
</gene>
<organism evidence="2 3">
    <name type="scientific">Coniella lustricola</name>
    <dbReference type="NCBI Taxonomy" id="2025994"/>
    <lineage>
        <taxon>Eukaryota</taxon>
        <taxon>Fungi</taxon>
        <taxon>Dikarya</taxon>
        <taxon>Ascomycota</taxon>
        <taxon>Pezizomycotina</taxon>
        <taxon>Sordariomycetes</taxon>
        <taxon>Sordariomycetidae</taxon>
        <taxon>Diaporthales</taxon>
        <taxon>Schizoparmaceae</taxon>
        <taxon>Coniella</taxon>
    </lineage>
</organism>
<dbReference type="STRING" id="2025994.A0A2T3A3A5"/>
<accession>A0A2T3A3A5</accession>
<keyword evidence="3" id="KW-1185">Reference proteome</keyword>
<reference evidence="2 3" key="1">
    <citation type="journal article" date="2018" name="Mycol. Prog.">
        <title>Coniella lustricola, a new species from submerged detritus.</title>
        <authorList>
            <person name="Raudabaugh D.B."/>
            <person name="Iturriaga T."/>
            <person name="Carver A."/>
            <person name="Mondo S."/>
            <person name="Pangilinan J."/>
            <person name="Lipzen A."/>
            <person name="He G."/>
            <person name="Amirebrahimi M."/>
            <person name="Grigoriev I.V."/>
            <person name="Miller A.N."/>
        </authorList>
    </citation>
    <scope>NUCLEOTIDE SEQUENCE [LARGE SCALE GENOMIC DNA]</scope>
    <source>
        <strain evidence="2 3">B22-T-1</strain>
    </source>
</reference>
<feature type="compositionally biased region" description="Polar residues" evidence="1">
    <location>
        <begin position="336"/>
        <end position="372"/>
    </location>
</feature>
<feature type="compositionally biased region" description="Basic and acidic residues" evidence="1">
    <location>
        <begin position="482"/>
        <end position="504"/>
    </location>
</feature>
<evidence type="ECO:0000313" key="2">
    <source>
        <dbReference type="EMBL" id="PSR82128.1"/>
    </source>
</evidence>
<evidence type="ECO:0000256" key="1">
    <source>
        <dbReference type="SAM" id="MobiDB-lite"/>
    </source>
</evidence>
<dbReference type="Proteomes" id="UP000241462">
    <property type="component" value="Unassembled WGS sequence"/>
</dbReference>
<sequence>MAFSNQIHMPGSFQLEGPGASSTTLNANMFRPPVSPTTSSYNLSKSTGSLLSDNSMATHTTNPNIHKLARKRTHDESNGRSKGFLGLSTGGLCHDALEDSAKEEHRYTLAGQIETPGAQAHPQGGILEDSLYSDVDYRRALGSTRTHQDGEFVDPRTGEIINPRSAGWTTFAFQAIGGVVGKVWEFCKGGAGAFRGFQAGGGKAYEFNGEPVPTLLAEPSPQAVPPTESHTSIESPAVVTPTDDGLTYFPDYSAGGVSLPASTTPEPRQAERQPTPETTPERPSAKRRQTGFNGENDELRRNWVMVDDEEQVSATPIRPNPKRLSTGPSRIPGSRLSLNARLQTSRLPAPNTSSRRTSINTPRFTTERSAPPTSFGYHEPASFASPRSPSRSSISTNPFASTQGNPSSIPTPTFTPAPAPAPAPTPNVGSRIPQPRGLGANPFSNTRTGHKKTASTASAGSTRGRYSLGANEEVDDMQTSPRLDDEGRQLANRRKETQRRADTRLDRLNKELQGLIKQGREALGTTYDVDMEEGWNDDA</sequence>
<evidence type="ECO:0000313" key="3">
    <source>
        <dbReference type="Proteomes" id="UP000241462"/>
    </source>
</evidence>
<dbReference type="OrthoDB" id="5138418at2759"/>
<feature type="region of interest" description="Disordered" evidence="1">
    <location>
        <begin position="217"/>
        <end position="504"/>
    </location>
</feature>
<dbReference type="AlphaFoldDB" id="A0A2T3A3A5"/>
<feature type="compositionally biased region" description="Polar residues" evidence="1">
    <location>
        <begin position="396"/>
        <end position="408"/>
    </location>
</feature>
<proteinExistence type="predicted"/>